<dbReference type="OrthoDB" id="3422701at2"/>
<protein>
    <recommendedName>
        <fullName evidence="2">ER-bound oxygenase mpaB/mpaB'/Rubber oxygenase catalytic domain-containing protein</fullName>
    </recommendedName>
</protein>
<dbReference type="PANTHER" id="PTHR36151:SF3">
    <property type="entry name" value="ER-BOUND OXYGENASE MPAB_MPAB'_RUBBER OXYGENASE CATALYTIC DOMAIN-CONTAINING PROTEIN"/>
    <property type="match status" value="1"/>
</dbReference>
<evidence type="ECO:0000256" key="1">
    <source>
        <dbReference type="SAM" id="MobiDB-lite"/>
    </source>
</evidence>
<organism evidence="3 4">
    <name type="scientific">Patulibacter medicamentivorans</name>
    <dbReference type="NCBI Taxonomy" id="1097667"/>
    <lineage>
        <taxon>Bacteria</taxon>
        <taxon>Bacillati</taxon>
        <taxon>Actinomycetota</taxon>
        <taxon>Thermoleophilia</taxon>
        <taxon>Solirubrobacterales</taxon>
        <taxon>Patulibacteraceae</taxon>
        <taxon>Patulibacter</taxon>
    </lineage>
</organism>
<feature type="region of interest" description="Disordered" evidence="1">
    <location>
        <begin position="1"/>
        <end position="20"/>
    </location>
</feature>
<dbReference type="InterPro" id="IPR018713">
    <property type="entry name" value="MPAB/Lcp_cat_dom"/>
</dbReference>
<dbReference type="RefSeq" id="WP_007572405.1">
    <property type="nucleotide sequence ID" value="NZ_AGUD01000073.1"/>
</dbReference>
<proteinExistence type="predicted"/>
<dbReference type="Pfam" id="PF09995">
    <property type="entry name" value="MPAB_Lcp_cat"/>
    <property type="match status" value="1"/>
</dbReference>
<dbReference type="PANTHER" id="PTHR36151">
    <property type="entry name" value="BLR2777 PROTEIN"/>
    <property type="match status" value="1"/>
</dbReference>
<reference evidence="3 4" key="1">
    <citation type="journal article" date="2013" name="Biodegradation">
        <title>Quantitative proteomic analysis of ibuprofen-degrading Patulibacter sp. strain I11.</title>
        <authorList>
            <person name="Almeida B."/>
            <person name="Kjeldal H."/>
            <person name="Lolas I."/>
            <person name="Knudsen A.D."/>
            <person name="Carvalho G."/>
            <person name="Nielsen K.L."/>
            <person name="Barreto Crespo M.T."/>
            <person name="Stensballe A."/>
            <person name="Nielsen J.L."/>
        </authorList>
    </citation>
    <scope>NUCLEOTIDE SEQUENCE [LARGE SCALE GENOMIC DNA]</scope>
    <source>
        <strain evidence="3 4">I11</strain>
    </source>
</reference>
<dbReference type="AlphaFoldDB" id="H0E3J5"/>
<evidence type="ECO:0000313" key="3">
    <source>
        <dbReference type="EMBL" id="EHN11746.1"/>
    </source>
</evidence>
<comment type="caution">
    <text evidence="3">The sequence shown here is derived from an EMBL/GenBank/DDBJ whole genome shotgun (WGS) entry which is preliminary data.</text>
</comment>
<sequence length="292" mass="32807">MTQTSQSVRDPVATDAPPAIPDVDVTRRIEETLSGAVLSMAAANVIMQLAQLPVGRGVAESRVDSGRLDLHPIKRGRTTLSYLVIALLGTEQEQAAMRSEVNRSHRGVRSRPEDPVAYNAFDPDLQLWVAACLYVGLAEFLERFHGPAGDAFDDAFYQHCARLGTTLQVPAERWPADREAFREFWDAGVQRIEMDDVTRGYLRDLAGLGFLPAPVSWVLGPLHRFVTAGFLPPRFREELGLPWSARRERVFEAGVRVVAAVNRLLPRPIRRFPYNVYARDVRRRIREGRPIV</sequence>
<keyword evidence="4" id="KW-1185">Reference proteome</keyword>
<feature type="domain" description="ER-bound oxygenase mpaB/mpaB'/Rubber oxygenase catalytic" evidence="2">
    <location>
        <begin position="35"/>
        <end position="260"/>
    </location>
</feature>
<dbReference type="EMBL" id="AGUD01000073">
    <property type="protein sequence ID" value="EHN11746.1"/>
    <property type="molecule type" value="Genomic_DNA"/>
</dbReference>
<evidence type="ECO:0000313" key="4">
    <source>
        <dbReference type="Proteomes" id="UP000005143"/>
    </source>
</evidence>
<accession>H0E3J5</accession>
<name>H0E3J5_9ACTN</name>
<evidence type="ECO:0000259" key="2">
    <source>
        <dbReference type="Pfam" id="PF09995"/>
    </source>
</evidence>
<dbReference type="GO" id="GO:0016491">
    <property type="term" value="F:oxidoreductase activity"/>
    <property type="evidence" value="ECO:0007669"/>
    <property type="project" value="InterPro"/>
</dbReference>
<dbReference type="PATRIC" id="fig|1097667.3.peg.1359"/>
<dbReference type="Proteomes" id="UP000005143">
    <property type="component" value="Unassembled WGS sequence"/>
</dbReference>
<gene>
    <name evidence="3" type="ORF">PAI11_13670</name>
</gene>